<gene>
    <name evidence="8" type="ORF">SPPG_08902</name>
</gene>
<dbReference type="PROSITE" id="PS50089">
    <property type="entry name" value="ZF_RING_2"/>
    <property type="match status" value="1"/>
</dbReference>
<dbReference type="VEuPathDB" id="FungiDB:SPPG_08902"/>
<feature type="zinc finger region" description="C3H1-type" evidence="5">
    <location>
        <begin position="745"/>
        <end position="777"/>
    </location>
</feature>
<dbReference type="Gene3D" id="3.30.40.10">
    <property type="entry name" value="Zinc/RING finger domain, C3HC4 (zinc finger)"/>
    <property type="match status" value="1"/>
</dbReference>
<dbReference type="GeneID" id="27692027"/>
<dbReference type="PROSITE" id="PS00518">
    <property type="entry name" value="ZF_RING_1"/>
    <property type="match status" value="1"/>
</dbReference>
<dbReference type="InterPro" id="IPR036855">
    <property type="entry name" value="Znf_CCCH_sf"/>
</dbReference>
<dbReference type="RefSeq" id="XP_016611596.1">
    <property type="nucleotide sequence ID" value="XM_016757051.1"/>
</dbReference>
<dbReference type="STRING" id="645134.A0A0L0HR50"/>
<feature type="domain" description="C3H1-type" evidence="7">
    <location>
        <begin position="745"/>
        <end position="777"/>
    </location>
</feature>
<evidence type="ECO:0000256" key="2">
    <source>
        <dbReference type="ARBA" id="ARBA00022723"/>
    </source>
</evidence>
<dbReference type="InterPro" id="IPR001841">
    <property type="entry name" value="Znf_RING"/>
</dbReference>
<feature type="domain" description="C3H1-type" evidence="7">
    <location>
        <begin position="615"/>
        <end position="642"/>
    </location>
</feature>
<dbReference type="Gene3D" id="3.30.1370.210">
    <property type="match status" value="1"/>
</dbReference>
<dbReference type="PANTHER" id="PTHR11224:SF10">
    <property type="entry name" value="IP09428P-RELATED"/>
    <property type="match status" value="1"/>
</dbReference>
<dbReference type="InterPro" id="IPR018957">
    <property type="entry name" value="Znf_C3HC4_RING-type"/>
</dbReference>
<organism evidence="8 9">
    <name type="scientific">Spizellomyces punctatus (strain DAOM BR117)</name>
    <dbReference type="NCBI Taxonomy" id="645134"/>
    <lineage>
        <taxon>Eukaryota</taxon>
        <taxon>Fungi</taxon>
        <taxon>Fungi incertae sedis</taxon>
        <taxon>Chytridiomycota</taxon>
        <taxon>Chytridiomycota incertae sedis</taxon>
        <taxon>Chytridiomycetes</taxon>
        <taxon>Spizellomycetales</taxon>
        <taxon>Spizellomycetaceae</taxon>
        <taxon>Spizellomyces</taxon>
    </lineage>
</organism>
<sequence>MRPSITSCRRLLRSQVHLPARKGIVSRPWSFHILQTRLASHTTSSPALDPSTFNARTDDTFEPNLATTSSTYSSPQSRYDFLSASLITNPTFLALDDLLFLLSAAQLGPLTPDAVATLYKTLLSIPAKRFVFSTLHFNQLLSHLLLPYEDNFDLAVPVKVQRQVDQYTSDLRELGLSPDGTTHAFLMLSRKDHHERVLSTYAAIPNHLKKQLPIVAFNLLLHLALSSADKPITKSGLWEIYTSIQKSHAQPNILTFELLLTAVGPRLKDGKAFRRIMLRLGISDLEWRRQSFAAALQATAECGDEKGLNRIMYKLRTAKIPVDRTILNGILRFWINGLRPRAAIRQYHRLTKQFPSTLLPTSSETYILLLESCALIPSCATPGDETNARTEAQENVAIIREEMVRSLDTISVQTFEYLAKCYIRLDDPRNVLLTFEYVKKLEMGGNPYVPGALMLEAVAEAHGRIGDLNAIREFLDEDVFVTETLVAHYGADQKASDIATVEPFEGTYEALLSGWLESGNEPTELVDLLTEMRKTEKKRMSKVIEDRMARCRSSRHASPDRVTSTIHLRSCISISPMAGEICRFFNRGDGCFRGDTCRFRHVDGDGDIFPPTHDGRSLIPCRYFLRGYCAKGGACPYRHDNSGAEQSETAVEGDGYATTTDDESICAICFDPPLQFGLLLGCDHIFCVGCVREWRNKKNKTDDLAGSSVIKECPVCRSPSPYVVPSSVHATGPRKEVVIEAYKARLLRIPCRYFENSRPDDRRCPFGNECLYAHNDEAGNRVDCSRPSDRAASRIARPRSRSRFMREAEVAGERVIQLLRAWVSDARRTIASDDEEGGTLSITWEDEEAWMESAAYYLQDELSDCYSDEDDWNDEEIYADEEDSASINEYRIPSFSAIWEEYGSAEETTWEE</sequence>
<dbReference type="InterPro" id="IPR017907">
    <property type="entry name" value="Znf_RING_CS"/>
</dbReference>
<dbReference type="OrthoDB" id="2159101at2759"/>
<dbReference type="InParanoid" id="A0A0L0HR50"/>
<dbReference type="GO" id="GO:0008270">
    <property type="term" value="F:zinc ion binding"/>
    <property type="evidence" value="ECO:0007669"/>
    <property type="project" value="UniProtKB-KW"/>
</dbReference>
<keyword evidence="2 5" id="KW-0479">Metal-binding</keyword>
<dbReference type="GO" id="GO:0061630">
    <property type="term" value="F:ubiquitin protein ligase activity"/>
    <property type="evidence" value="ECO:0007669"/>
    <property type="project" value="InterPro"/>
</dbReference>
<dbReference type="PANTHER" id="PTHR11224">
    <property type="entry name" value="MAKORIN-RELATED"/>
    <property type="match status" value="1"/>
</dbReference>
<dbReference type="InterPro" id="IPR013083">
    <property type="entry name" value="Znf_RING/FYVE/PHD"/>
</dbReference>
<accession>A0A0L0HR50</accession>
<dbReference type="InterPro" id="IPR000571">
    <property type="entry name" value="Znf_CCCH"/>
</dbReference>
<evidence type="ECO:0000256" key="3">
    <source>
        <dbReference type="ARBA" id="ARBA00022771"/>
    </source>
</evidence>
<dbReference type="eggNOG" id="KOG1039">
    <property type="taxonomic scope" value="Eukaryota"/>
</dbReference>
<evidence type="ECO:0000259" key="6">
    <source>
        <dbReference type="PROSITE" id="PS50089"/>
    </source>
</evidence>
<dbReference type="AlphaFoldDB" id="A0A0L0HR50"/>
<reference evidence="8 9" key="1">
    <citation type="submission" date="2009-08" db="EMBL/GenBank/DDBJ databases">
        <title>The Genome Sequence of Spizellomyces punctatus strain DAOM BR117.</title>
        <authorList>
            <consortium name="The Broad Institute Genome Sequencing Platform"/>
            <person name="Russ C."/>
            <person name="Cuomo C."/>
            <person name="Shea T."/>
            <person name="Young S.K."/>
            <person name="Zeng Q."/>
            <person name="Koehrsen M."/>
            <person name="Haas B."/>
            <person name="Borodovsky M."/>
            <person name="Guigo R."/>
            <person name="Alvarado L."/>
            <person name="Berlin A."/>
            <person name="Bochicchio J."/>
            <person name="Borenstein D."/>
            <person name="Chapman S."/>
            <person name="Chen Z."/>
            <person name="Engels R."/>
            <person name="Freedman E."/>
            <person name="Gellesch M."/>
            <person name="Goldberg J."/>
            <person name="Griggs A."/>
            <person name="Gujja S."/>
            <person name="Heiman D."/>
            <person name="Hepburn T."/>
            <person name="Howarth C."/>
            <person name="Jen D."/>
            <person name="Larson L."/>
            <person name="Lewis B."/>
            <person name="Mehta T."/>
            <person name="Park D."/>
            <person name="Pearson M."/>
            <person name="Roberts A."/>
            <person name="Saif S."/>
            <person name="Shenoy N."/>
            <person name="Sisk P."/>
            <person name="Stolte C."/>
            <person name="Sykes S."/>
            <person name="Thomson T."/>
            <person name="Walk T."/>
            <person name="White J."/>
            <person name="Yandava C."/>
            <person name="Burger G."/>
            <person name="Gray M.W."/>
            <person name="Holland P.W.H."/>
            <person name="King N."/>
            <person name="Lang F.B.F."/>
            <person name="Roger A.J."/>
            <person name="Ruiz-Trillo I."/>
            <person name="Lander E."/>
            <person name="Nusbaum C."/>
        </authorList>
    </citation>
    <scope>NUCLEOTIDE SEQUENCE [LARGE SCALE GENOMIC DNA]</scope>
    <source>
        <strain evidence="8 9">DAOM BR117</strain>
    </source>
</reference>
<evidence type="ECO:0000256" key="4">
    <source>
        <dbReference type="ARBA" id="ARBA00022833"/>
    </source>
</evidence>
<feature type="zinc finger region" description="C3H1-type" evidence="5">
    <location>
        <begin position="615"/>
        <end position="642"/>
    </location>
</feature>
<dbReference type="SUPFAM" id="SSF57850">
    <property type="entry name" value="RING/U-box"/>
    <property type="match status" value="1"/>
</dbReference>
<dbReference type="Gene3D" id="1.25.40.10">
    <property type="entry name" value="Tetratricopeptide repeat domain"/>
    <property type="match status" value="1"/>
</dbReference>
<dbReference type="SMART" id="SM00184">
    <property type="entry name" value="RING"/>
    <property type="match status" value="1"/>
</dbReference>
<dbReference type="InterPro" id="IPR011990">
    <property type="entry name" value="TPR-like_helical_dom_sf"/>
</dbReference>
<dbReference type="Pfam" id="PF00097">
    <property type="entry name" value="zf-C3HC4"/>
    <property type="match status" value="1"/>
</dbReference>
<proteinExistence type="predicted"/>
<protein>
    <submittedName>
        <fullName evidence="8">Uncharacterized protein</fullName>
    </submittedName>
</protein>
<dbReference type="Pfam" id="PF14608">
    <property type="entry name" value="zf-CCCH_2"/>
    <property type="match status" value="3"/>
</dbReference>
<dbReference type="CDD" id="cd16521">
    <property type="entry name" value="RING-HC_MKRN"/>
    <property type="match status" value="1"/>
</dbReference>
<dbReference type="GO" id="GO:0000209">
    <property type="term" value="P:protein polyubiquitination"/>
    <property type="evidence" value="ECO:0007669"/>
    <property type="project" value="InterPro"/>
</dbReference>
<keyword evidence="4 5" id="KW-0862">Zinc</keyword>
<dbReference type="InterPro" id="IPR045072">
    <property type="entry name" value="MKRN-like"/>
</dbReference>
<dbReference type="EMBL" id="KQ257451">
    <property type="protein sequence ID" value="KND03557.1"/>
    <property type="molecule type" value="Genomic_DNA"/>
</dbReference>
<dbReference type="GO" id="GO:0005737">
    <property type="term" value="C:cytoplasm"/>
    <property type="evidence" value="ECO:0007669"/>
    <property type="project" value="UniProtKB-ARBA"/>
</dbReference>
<feature type="zinc finger region" description="C3H1-type" evidence="5">
    <location>
        <begin position="576"/>
        <end position="604"/>
    </location>
</feature>
<dbReference type="SMART" id="SM00356">
    <property type="entry name" value="ZnF_C3H1"/>
    <property type="match status" value="3"/>
</dbReference>
<keyword evidence="9" id="KW-1185">Reference proteome</keyword>
<name>A0A0L0HR50_SPIPD</name>
<evidence type="ECO:0000256" key="5">
    <source>
        <dbReference type="PROSITE-ProRule" id="PRU00723"/>
    </source>
</evidence>
<keyword evidence="3 5" id="KW-0863">Zinc-finger</keyword>
<dbReference type="SUPFAM" id="SSF90229">
    <property type="entry name" value="CCCH zinc finger"/>
    <property type="match status" value="2"/>
</dbReference>
<feature type="domain" description="RING-type" evidence="6">
    <location>
        <begin position="666"/>
        <end position="717"/>
    </location>
</feature>
<keyword evidence="1" id="KW-0808">Transferase</keyword>
<evidence type="ECO:0000259" key="7">
    <source>
        <dbReference type="PROSITE" id="PS50103"/>
    </source>
</evidence>
<evidence type="ECO:0000256" key="1">
    <source>
        <dbReference type="ARBA" id="ARBA00022679"/>
    </source>
</evidence>
<dbReference type="PROSITE" id="PS50103">
    <property type="entry name" value="ZF_C3H1"/>
    <property type="match status" value="3"/>
</dbReference>
<dbReference type="Proteomes" id="UP000053201">
    <property type="component" value="Unassembled WGS sequence"/>
</dbReference>
<evidence type="ECO:0000313" key="9">
    <source>
        <dbReference type="Proteomes" id="UP000053201"/>
    </source>
</evidence>
<evidence type="ECO:0000313" key="8">
    <source>
        <dbReference type="EMBL" id="KND03557.1"/>
    </source>
</evidence>
<feature type="domain" description="C3H1-type" evidence="7">
    <location>
        <begin position="576"/>
        <end position="604"/>
    </location>
</feature>